<dbReference type="GO" id="GO:0004497">
    <property type="term" value="F:monooxygenase activity"/>
    <property type="evidence" value="ECO:0007669"/>
    <property type="project" value="UniProtKB-KW"/>
</dbReference>
<keyword evidence="1" id="KW-0503">Monooxygenase</keyword>
<keyword evidence="2" id="KW-1185">Reference proteome</keyword>
<keyword evidence="1" id="KW-0560">Oxidoreductase</keyword>
<dbReference type="SUPFAM" id="SSF54909">
    <property type="entry name" value="Dimeric alpha+beta barrel"/>
    <property type="match status" value="1"/>
</dbReference>
<evidence type="ECO:0000313" key="2">
    <source>
        <dbReference type="Proteomes" id="UP000555564"/>
    </source>
</evidence>
<evidence type="ECO:0000313" key="1">
    <source>
        <dbReference type="EMBL" id="MBB6475754.1"/>
    </source>
</evidence>
<comment type="caution">
    <text evidence="1">The sequence shown here is derived from an EMBL/GenBank/DDBJ whole genome shotgun (WGS) entry which is preliminary data.</text>
</comment>
<dbReference type="Proteomes" id="UP000555564">
    <property type="component" value="Unassembled WGS sequence"/>
</dbReference>
<sequence>MVTVGLLVRIHARPGKEHEIEELLRDEIGLIEDESACAAWFTLRIDSGTFGLFDTFDSDDGRRCYLLGKIQSALLHRADELFTRPPTIEKVDLLAAKLPEPMAR</sequence>
<accession>A0A7X0IIA8</accession>
<dbReference type="Gene3D" id="3.30.70.100">
    <property type="match status" value="1"/>
</dbReference>
<reference evidence="1 2" key="1">
    <citation type="submission" date="2020-08" db="EMBL/GenBank/DDBJ databases">
        <title>Sequencing the genomes of 1000 actinobacteria strains.</title>
        <authorList>
            <person name="Klenk H.-P."/>
        </authorList>
    </citation>
    <scope>NUCLEOTIDE SEQUENCE [LARGE SCALE GENOMIC DNA]</scope>
    <source>
        <strain evidence="1 2">DSM 44936</strain>
    </source>
</reference>
<dbReference type="AlphaFoldDB" id="A0A7X0IIA8"/>
<dbReference type="InterPro" id="IPR011008">
    <property type="entry name" value="Dimeric_a/b-barrel"/>
</dbReference>
<dbReference type="RefSeq" id="WP_184985314.1">
    <property type="nucleotide sequence ID" value="NZ_BAAALO010000019.1"/>
</dbReference>
<dbReference type="EMBL" id="JACHIU010000001">
    <property type="protein sequence ID" value="MBB6475754.1"/>
    <property type="molecule type" value="Genomic_DNA"/>
</dbReference>
<proteinExistence type="predicted"/>
<name>A0A7X0IIA8_9ACTN</name>
<protein>
    <submittedName>
        <fullName evidence="1">Quinol monooxygenase YgiN</fullName>
    </submittedName>
</protein>
<organism evidence="1 2">
    <name type="scientific">Sphaerisporangium rubeum</name>
    <dbReference type="NCBI Taxonomy" id="321317"/>
    <lineage>
        <taxon>Bacteria</taxon>
        <taxon>Bacillati</taxon>
        <taxon>Actinomycetota</taxon>
        <taxon>Actinomycetes</taxon>
        <taxon>Streptosporangiales</taxon>
        <taxon>Streptosporangiaceae</taxon>
        <taxon>Sphaerisporangium</taxon>
    </lineage>
</organism>
<gene>
    <name evidence="1" type="ORF">BJ992_005185</name>
</gene>